<dbReference type="InterPro" id="IPR003034">
    <property type="entry name" value="SAP_dom"/>
</dbReference>
<feature type="region of interest" description="Disordered" evidence="2">
    <location>
        <begin position="685"/>
        <end position="712"/>
    </location>
</feature>
<keyword evidence="5" id="KW-1185">Reference proteome</keyword>
<dbReference type="EMBL" id="LHPG02000013">
    <property type="protein sequence ID" value="PRW44267.1"/>
    <property type="molecule type" value="Genomic_DNA"/>
</dbReference>
<dbReference type="InterPro" id="IPR036361">
    <property type="entry name" value="SAP_dom_sf"/>
</dbReference>
<dbReference type="Gene3D" id="3.30.470.20">
    <property type="entry name" value="ATP-grasp fold, B domain"/>
    <property type="match status" value="1"/>
</dbReference>
<feature type="compositionally biased region" description="Low complexity" evidence="2">
    <location>
        <begin position="754"/>
        <end position="770"/>
    </location>
</feature>
<name>A0A2P6TJK7_CHLSO</name>
<organism evidence="4 5">
    <name type="scientific">Chlorella sorokiniana</name>
    <name type="common">Freshwater green alga</name>
    <dbReference type="NCBI Taxonomy" id="3076"/>
    <lineage>
        <taxon>Eukaryota</taxon>
        <taxon>Viridiplantae</taxon>
        <taxon>Chlorophyta</taxon>
        <taxon>core chlorophytes</taxon>
        <taxon>Trebouxiophyceae</taxon>
        <taxon>Chlorellales</taxon>
        <taxon>Chlorellaceae</taxon>
        <taxon>Chlorella clade</taxon>
        <taxon>Chlorella</taxon>
    </lineage>
</organism>
<dbReference type="PANTHER" id="PTHR23132:SF0">
    <property type="entry name" value="D-ALANINE-D-ALANINE LIGASE FAMILY"/>
    <property type="match status" value="1"/>
</dbReference>
<dbReference type="SMART" id="SM00513">
    <property type="entry name" value="SAP"/>
    <property type="match status" value="2"/>
</dbReference>
<dbReference type="Gene3D" id="3.40.50.20">
    <property type="match status" value="1"/>
</dbReference>
<feature type="coiled-coil region" evidence="1">
    <location>
        <begin position="1616"/>
        <end position="1654"/>
    </location>
</feature>
<feature type="domain" description="SAP" evidence="3">
    <location>
        <begin position="116"/>
        <end position="150"/>
    </location>
</feature>
<feature type="coiled-coil region" evidence="1">
    <location>
        <begin position="845"/>
        <end position="872"/>
    </location>
</feature>
<comment type="caution">
    <text evidence="4">The sequence shown here is derived from an EMBL/GenBank/DDBJ whole genome shotgun (WGS) entry which is preliminary data.</text>
</comment>
<dbReference type="PANTHER" id="PTHR23132">
    <property type="entry name" value="D-ALANINE--D-ALANINE LIGASE"/>
    <property type="match status" value="1"/>
</dbReference>
<feature type="region of interest" description="Disordered" evidence="2">
    <location>
        <begin position="311"/>
        <end position="332"/>
    </location>
</feature>
<dbReference type="OrthoDB" id="511314at2759"/>
<sequence>MKLREDDVEYFELKTKCREWGLGGKDNKDNLRAKLLRKVRQELGLPVFGPDNVPPGSVRLPQDMTPEELRHLFDSRGCMMPAEAWQALSMANALLVADGLLTPEEVIIPDEPEDDYSRMTVVELRAKCVTRKLSQVGLKQQLIQRLREYDAKLVAEAEEHAHFEAAAAEAGAAEGVAPSATNNAALHALQELFANMKTMEVAALREALAQRHVNTQGTRQILMAKLTEELKKDVARALGGERRLAQWAASAVARMEDAEVLHELEVRQVAQFGSPEEARQVLQAQMQKDWVEEALHVQAVQQAQQQQAAKQAAAGGEGAEADGGAWGAGWSENGADAAAAGAWGSEAYPTEAAAGIEEQQAYSGRDGDPTLTVALLCGGHTQPQREAALAAARVAAHCLQSDRSHGLLPAARLAAGEGAPRQGVALQALYALDGRHFPLSWEALYSASAAELDARLALQLESAVDAAVALAGADAVLPLGLGPQCPQLLAAAGGKVAGSCAGEAAALAADRLAFAGKAGELGFATVPTMRLRLADFSDAAGASQLADMAVHKQLEAFLEEQQLPLDAAPRLAVRAEVAGSVLGGALVSGPRNALLVALELMQEFTLGEVLVEAVVLGAHHFTCSVLATEQGAVALPPTQLDSWDVEDDIVASELALERHLAECEGLDPEGVEALLSVIQQEQQAHPGYLGGKGRPSQQLRQSTPPAGLSAEATEGVRQASLALFQQLGLRDYAQFSGWVLPPRPAENERLAAQLAAAEQEEQQGAQQEQQRPVGKSFAELAAMDAELRAELEAAATSSISAADRAAAVDTTAGAADAAGSEEEASSSGEEQASGSEGAAEPNLLNQLLAEELERAEAEAEAEAAALAEQQQDYGEYNGIAVDGSHRLTTEQAIEVMAPFQRPIPLSAPKEPVVEALQDLSAADPRQLCQLPSSGQMVAFAQLSVVPDFSSPTSVLCQQAAAVGLSQEALLRLLVSAAAVRGGAPALPPLPEAAAAAEERAAAAEAAAEAAATEGEGASSAEWGGDGSLWGTFAALGDAEWDAQGVQALLDQPLEVASWGPEEEGEEAGEEAQAAAAEAAAAEAAAAAELDNPFQFVDATADPLLDPALAAQQQAAWEEQQAADGLGLPYGYDEIREDEVLVEAASHVHVEDPADVQDGGLGGSNLEHMHPTKQRVWVLLGGDGPQRTQSLQAGLHAYLSLRQHPELLVEGYLLEPNNASTKEVERRRRCLDRRLEMRKMGFEEEWIEEEQTTYSLSRIRHPAALASDSDAELQCVWRLSDTGLLRAEVEDLEVACEAALEIANATLPTLEDRGGDIAGTQLSVARQELELAGVPLDGSAWGGAPAHRLLPAQYMMLRRFAEQAQDCGAVVFVALGGQQLAHGPVQRLFEELGVPFTGCFSMQSELCADKATLREQLLDLDSSGISVAPQQKISLPELVAQCGDEQSAARLFDQLLTSLAGGAAALCIKPATALGDPALGAMRAASGRDLMVYVKAVQEWADAIPGAILDSDSSDVPMPLPPPTAFVVEPFVTTEPVQLVRGADGALVPPPAGAQTYPDAAAPGSLEASLHWMWGGNQWMRVDAVVLGETGRMRCLGPTVRVQQVQEEPLAAAPGSAAAALQRAQQLALEAAAAEEEDEEEAEALRAAAADAAAAAAAAAADAAAPAVRRKVGAFDLTPPPACLALPEAVRSARVRLEIVADRLALRGVAEISAYMHYETGELVVVDVCTLPDLSPAGLVFKQAAVDGEAPLPPAGVFYELIRVAASTPMAESGDALGALGFPELTEEAADYDYPRDSEYVPYDESQWGPYEQQEPQQWSSST</sequence>
<gene>
    <name evidence="4" type="ORF">C2E21_6859</name>
</gene>
<evidence type="ECO:0000256" key="2">
    <source>
        <dbReference type="SAM" id="MobiDB-lite"/>
    </source>
</evidence>
<feature type="compositionally biased region" description="Polar residues" evidence="2">
    <location>
        <begin position="695"/>
        <end position="704"/>
    </location>
</feature>
<feature type="region of interest" description="Disordered" evidence="2">
    <location>
        <begin position="812"/>
        <end position="839"/>
    </location>
</feature>
<feature type="compositionally biased region" description="Low complexity" evidence="2">
    <location>
        <begin position="1004"/>
        <end position="1021"/>
    </location>
</feature>
<feature type="compositionally biased region" description="Polar residues" evidence="2">
    <location>
        <begin position="1813"/>
        <end position="1822"/>
    </location>
</feature>
<dbReference type="SUPFAM" id="SSF68906">
    <property type="entry name" value="SAP domain"/>
    <property type="match status" value="1"/>
</dbReference>
<dbReference type="STRING" id="3076.A0A2P6TJK7"/>
<feature type="domain" description="SAP" evidence="3">
    <location>
        <begin position="196"/>
        <end position="230"/>
    </location>
</feature>
<dbReference type="Proteomes" id="UP000239899">
    <property type="component" value="Unassembled WGS sequence"/>
</dbReference>
<feature type="region of interest" description="Disordered" evidence="2">
    <location>
        <begin position="754"/>
        <end position="773"/>
    </location>
</feature>
<proteinExistence type="predicted"/>
<feature type="region of interest" description="Disordered" evidence="2">
    <location>
        <begin position="1004"/>
        <end position="1023"/>
    </location>
</feature>
<evidence type="ECO:0000256" key="1">
    <source>
        <dbReference type="SAM" id="Coils"/>
    </source>
</evidence>
<dbReference type="PROSITE" id="PS50800">
    <property type="entry name" value="SAP"/>
    <property type="match status" value="2"/>
</dbReference>
<feature type="compositionally biased region" description="Low complexity" evidence="2">
    <location>
        <begin position="825"/>
        <end position="839"/>
    </location>
</feature>
<feature type="region of interest" description="Disordered" evidence="2">
    <location>
        <begin position="1791"/>
        <end position="1822"/>
    </location>
</feature>
<protein>
    <recommendedName>
        <fullName evidence="3">SAP domain-containing protein</fullName>
    </recommendedName>
</protein>
<dbReference type="GO" id="GO:0008716">
    <property type="term" value="F:D-alanine-D-alanine ligase activity"/>
    <property type="evidence" value="ECO:0007669"/>
    <property type="project" value="TreeGrafter"/>
</dbReference>
<reference evidence="4 5" key="1">
    <citation type="journal article" date="2018" name="Plant J.">
        <title>Genome sequences of Chlorella sorokiniana UTEX 1602 and Micractinium conductrix SAG 241.80: implications to maltose excretion by a green alga.</title>
        <authorList>
            <person name="Arriola M.B."/>
            <person name="Velmurugan N."/>
            <person name="Zhang Y."/>
            <person name="Plunkett M.H."/>
            <person name="Hondzo H."/>
            <person name="Barney B.M."/>
        </authorList>
    </citation>
    <scope>NUCLEOTIDE SEQUENCE [LARGE SCALE GENOMIC DNA]</scope>
    <source>
        <strain evidence="5">UTEX 1602</strain>
    </source>
</reference>
<dbReference type="Gene3D" id="1.10.720.30">
    <property type="entry name" value="SAP domain"/>
    <property type="match status" value="1"/>
</dbReference>
<keyword evidence="1" id="KW-0175">Coiled coil</keyword>
<accession>A0A2P6TJK7</accession>
<dbReference type="Pfam" id="PF02037">
    <property type="entry name" value="SAP"/>
    <property type="match status" value="1"/>
</dbReference>
<evidence type="ECO:0000313" key="4">
    <source>
        <dbReference type="EMBL" id="PRW44267.1"/>
    </source>
</evidence>
<evidence type="ECO:0000313" key="5">
    <source>
        <dbReference type="Proteomes" id="UP000239899"/>
    </source>
</evidence>
<evidence type="ECO:0000259" key="3">
    <source>
        <dbReference type="PROSITE" id="PS50800"/>
    </source>
</evidence>